<dbReference type="PROSITE" id="PS50966">
    <property type="entry name" value="ZF_SWIM"/>
    <property type="match status" value="1"/>
</dbReference>
<accession>A0A4Y2Q6B3</accession>
<keyword evidence="1" id="KW-0862">Zinc</keyword>
<evidence type="ECO:0000313" key="4">
    <source>
        <dbReference type="Proteomes" id="UP000499080"/>
    </source>
</evidence>
<feature type="domain" description="SWIM-type" evidence="2">
    <location>
        <begin position="64"/>
        <end position="101"/>
    </location>
</feature>
<comment type="caution">
    <text evidence="3">The sequence shown here is derived from an EMBL/GenBank/DDBJ whole genome shotgun (WGS) entry which is preliminary data.</text>
</comment>
<organism evidence="3 4">
    <name type="scientific">Araneus ventricosus</name>
    <name type="common">Orbweaver spider</name>
    <name type="synonym">Epeira ventricosa</name>
    <dbReference type="NCBI Taxonomy" id="182803"/>
    <lineage>
        <taxon>Eukaryota</taxon>
        <taxon>Metazoa</taxon>
        <taxon>Ecdysozoa</taxon>
        <taxon>Arthropoda</taxon>
        <taxon>Chelicerata</taxon>
        <taxon>Arachnida</taxon>
        <taxon>Araneae</taxon>
        <taxon>Araneomorphae</taxon>
        <taxon>Entelegynae</taxon>
        <taxon>Araneoidea</taxon>
        <taxon>Araneidae</taxon>
        <taxon>Araneus</taxon>
    </lineage>
</organism>
<keyword evidence="1" id="KW-0479">Metal-binding</keyword>
<gene>
    <name evidence="3" type="ORF">AVEN_261862_1</name>
</gene>
<dbReference type="EMBL" id="BGPR01013076">
    <property type="protein sequence ID" value="GBN59129.1"/>
    <property type="molecule type" value="Genomic_DNA"/>
</dbReference>
<reference evidence="3 4" key="1">
    <citation type="journal article" date="2019" name="Sci. Rep.">
        <title>Orb-weaving spider Araneus ventricosus genome elucidates the spidroin gene catalogue.</title>
        <authorList>
            <person name="Kono N."/>
            <person name="Nakamura H."/>
            <person name="Ohtoshi R."/>
            <person name="Moran D.A.P."/>
            <person name="Shinohara A."/>
            <person name="Yoshida Y."/>
            <person name="Fujiwara M."/>
            <person name="Mori M."/>
            <person name="Tomita M."/>
            <person name="Arakawa K."/>
        </authorList>
    </citation>
    <scope>NUCLEOTIDE SEQUENCE [LARGE SCALE GENOMIC DNA]</scope>
</reference>
<dbReference type="Proteomes" id="UP000499080">
    <property type="component" value="Unassembled WGS sequence"/>
</dbReference>
<evidence type="ECO:0000313" key="3">
    <source>
        <dbReference type="EMBL" id="GBN59129.1"/>
    </source>
</evidence>
<protein>
    <recommendedName>
        <fullName evidence="2">SWIM-type domain-containing protein</fullName>
    </recommendedName>
</protein>
<dbReference type="InterPro" id="IPR007527">
    <property type="entry name" value="Znf_SWIM"/>
</dbReference>
<proteinExistence type="predicted"/>
<evidence type="ECO:0000256" key="1">
    <source>
        <dbReference type="PROSITE-ProRule" id="PRU00325"/>
    </source>
</evidence>
<sequence>MKLTTNFPIKRKANINTVNYSVSPLQWNHKSDHFPFRLQLAVVGDELTKLLGEYLFGMVIATFYRYTIAVIGFTSTMCCTCAVGAVPAYCKHVFTLLNAISDYSKQKLYAAPTAKLQTWHQPKAVKTVPLPPQEVFGKPSTYCYKAIKSLP</sequence>
<evidence type="ECO:0000259" key="2">
    <source>
        <dbReference type="PROSITE" id="PS50966"/>
    </source>
</evidence>
<name>A0A4Y2Q6B3_ARAVE</name>
<keyword evidence="1" id="KW-0863">Zinc-finger</keyword>
<dbReference type="OrthoDB" id="6436398at2759"/>
<keyword evidence="4" id="KW-1185">Reference proteome</keyword>
<dbReference type="GO" id="GO:0008270">
    <property type="term" value="F:zinc ion binding"/>
    <property type="evidence" value="ECO:0007669"/>
    <property type="project" value="UniProtKB-KW"/>
</dbReference>
<dbReference type="AlphaFoldDB" id="A0A4Y2Q6B3"/>